<dbReference type="InterPro" id="IPR012042">
    <property type="entry name" value="NeuTTM/CthTTM-like"/>
</dbReference>
<gene>
    <name evidence="2" type="ORF">RQP53_06650</name>
</gene>
<dbReference type="Proteomes" id="UP001246372">
    <property type="component" value="Unassembled WGS sequence"/>
</dbReference>
<dbReference type="EMBL" id="JAVXZY010000002">
    <property type="protein sequence ID" value="MDT8998944.1"/>
    <property type="molecule type" value="Genomic_DNA"/>
</dbReference>
<dbReference type="PANTHER" id="PTHR40114:SF1">
    <property type="entry name" value="SLR0698 PROTEIN"/>
    <property type="match status" value="1"/>
</dbReference>
<dbReference type="PROSITE" id="PS51707">
    <property type="entry name" value="CYTH"/>
    <property type="match status" value="1"/>
</dbReference>
<dbReference type="PIRSF" id="PIRSF016487">
    <property type="entry name" value="CYTH_UCP016487"/>
    <property type="match status" value="1"/>
</dbReference>
<evidence type="ECO:0000259" key="1">
    <source>
        <dbReference type="PROSITE" id="PS51707"/>
    </source>
</evidence>
<organism evidence="2 3">
    <name type="scientific">Roseateles aquae</name>
    <dbReference type="NCBI Taxonomy" id="3077235"/>
    <lineage>
        <taxon>Bacteria</taxon>
        <taxon>Pseudomonadati</taxon>
        <taxon>Pseudomonadota</taxon>
        <taxon>Betaproteobacteria</taxon>
        <taxon>Burkholderiales</taxon>
        <taxon>Sphaerotilaceae</taxon>
        <taxon>Roseateles</taxon>
    </lineage>
</organism>
<dbReference type="SUPFAM" id="SSF55154">
    <property type="entry name" value="CYTH-like phosphatases"/>
    <property type="match status" value="1"/>
</dbReference>
<comment type="caution">
    <text evidence="2">The sequence shown here is derived from an EMBL/GenBank/DDBJ whole genome shotgun (WGS) entry which is preliminary data.</text>
</comment>
<evidence type="ECO:0000313" key="2">
    <source>
        <dbReference type="EMBL" id="MDT8998944.1"/>
    </source>
</evidence>
<dbReference type="InterPro" id="IPR023577">
    <property type="entry name" value="CYTH_domain"/>
</dbReference>
<dbReference type="SMART" id="SM01118">
    <property type="entry name" value="CYTH"/>
    <property type="match status" value="1"/>
</dbReference>
<dbReference type="Pfam" id="PF01928">
    <property type="entry name" value="CYTH"/>
    <property type="match status" value="1"/>
</dbReference>
<proteinExistence type="predicted"/>
<dbReference type="CDD" id="cd07891">
    <property type="entry name" value="CYTH-like_CthTTM-like_1"/>
    <property type="match status" value="1"/>
</dbReference>
<dbReference type="PANTHER" id="PTHR40114">
    <property type="entry name" value="SLR0698 PROTEIN"/>
    <property type="match status" value="1"/>
</dbReference>
<evidence type="ECO:0000313" key="3">
    <source>
        <dbReference type="Proteomes" id="UP001246372"/>
    </source>
</evidence>
<feature type="domain" description="CYTH" evidence="1">
    <location>
        <begin position="2"/>
        <end position="156"/>
    </location>
</feature>
<accession>A0ABU3P8P1</accession>
<reference evidence="2" key="1">
    <citation type="submission" date="2023-09" db="EMBL/GenBank/DDBJ databases">
        <title>Paucibacter sp. APW11 Genome sequencing and assembly.</title>
        <authorList>
            <person name="Kim I."/>
        </authorList>
    </citation>
    <scope>NUCLEOTIDE SEQUENCE</scope>
    <source>
        <strain evidence="2">APW11</strain>
    </source>
</reference>
<name>A0ABU3P8P1_9BURK</name>
<sequence length="164" mass="18298">MGIEIERKFLVQGEAWRAAEAQSERLCQAYLSRDPARTVRVRIAGDQAWLTIKGQALGKFQGESSGISRAEFEYPIPLADAQQLLALADGPAIDKIRHRIRHAGMTWEVDEFLGDNAGLVVAEIELASEGQSFEAPPWLGAEVSSDARYFNSALSRLPYRHWTR</sequence>
<keyword evidence="3" id="KW-1185">Reference proteome</keyword>
<dbReference type="InterPro" id="IPR033469">
    <property type="entry name" value="CYTH-like_dom_sf"/>
</dbReference>
<protein>
    <submittedName>
        <fullName evidence="2">CYTH domain-containing protein</fullName>
    </submittedName>
</protein>
<dbReference type="Gene3D" id="2.40.320.10">
    <property type="entry name" value="Hypothetical Protein Pfu-838710-001"/>
    <property type="match status" value="1"/>
</dbReference>
<dbReference type="RefSeq" id="WP_315649438.1">
    <property type="nucleotide sequence ID" value="NZ_JAVXZY010000002.1"/>
</dbReference>